<evidence type="ECO:0000313" key="2">
    <source>
        <dbReference type="EMBL" id="OLV20281.1"/>
    </source>
</evidence>
<dbReference type="AlphaFoldDB" id="A0A1U7P533"/>
<evidence type="ECO:0000313" key="3">
    <source>
        <dbReference type="Proteomes" id="UP000186607"/>
    </source>
</evidence>
<name>A0A1U7P533_9DEIO</name>
<keyword evidence="3" id="KW-1185">Reference proteome</keyword>
<evidence type="ECO:0000256" key="1">
    <source>
        <dbReference type="SAM" id="MobiDB-lite"/>
    </source>
</evidence>
<feature type="region of interest" description="Disordered" evidence="1">
    <location>
        <begin position="68"/>
        <end position="114"/>
    </location>
</feature>
<dbReference type="Proteomes" id="UP000186607">
    <property type="component" value="Unassembled WGS sequence"/>
</dbReference>
<accession>A0A1U7P533</accession>
<dbReference type="OrthoDB" id="74270at2"/>
<gene>
    <name evidence="2" type="ORF">BOO71_0000307</name>
</gene>
<dbReference type="EMBL" id="MSTI01000005">
    <property type="protein sequence ID" value="OLV20281.1"/>
    <property type="molecule type" value="Genomic_DNA"/>
</dbReference>
<feature type="compositionally biased region" description="Basic and acidic residues" evidence="1">
    <location>
        <begin position="1"/>
        <end position="16"/>
    </location>
</feature>
<protein>
    <submittedName>
        <fullName evidence="2">Uncharacterized protein</fullName>
    </submittedName>
</protein>
<reference evidence="2 3" key="1">
    <citation type="submission" date="2017-01" db="EMBL/GenBank/DDBJ databases">
        <title>Genome Analysis of Deinococcus marmoris KOPRI26562.</title>
        <authorList>
            <person name="Kim J.H."/>
            <person name="Oh H.-M."/>
        </authorList>
    </citation>
    <scope>NUCLEOTIDE SEQUENCE [LARGE SCALE GENOMIC DNA]</scope>
    <source>
        <strain evidence="2 3">KOPRI26562</strain>
    </source>
</reference>
<dbReference type="STRING" id="249408.BOO71_0000307"/>
<proteinExistence type="predicted"/>
<feature type="compositionally biased region" description="Basic and acidic residues" evidence="1">
    <location>
        <begin position="105"/>
        <end position="114"/>
    </location>
</feature>
<dbReference type="RefSeq" id="WP_075830047.1">
    <property type="nucleotide sequence ID" value="NZ_MSTI01000005.1"/>
</dbReference>
<organism evidence="2 3">
    <name type="scientific">Deinococcus marmoris</name>
    <dbReference type="NCBI Taxonomy" id="249408"/>
    <lineage>
        <taxon>Bacteria</taxon>
        <taxon>Thermotogati</taxon>
        <taxon>Deinococcota</taxon>
        <taxon>Deinococci</taxon>
        <taxon>Deinococcales</taxon>
        <taxon>Deinococcaceae</taxon>
        <taxon>Deinococcus</taxon>
    </lineage>
</organism>
<sequence length="114" mass="11788">MTDNRYGDKPLGKSVEEVESEEGNRVNSPVPGEARRDLADEADFIPVIVSGGTGGSAGFPAVINPEALIEEGSGPVDPTDETRAGDAGRGGFGLADEDDVNAPMPDRDRGTSES</sequence>
<comment type="caution">
    <text evidence="2">The sequence shown here is derived from an EMBL/GenBank/DDBJ whole genome shotgun (WGS) entry which is preliminary data.</text>
</comment>
<feature type="region of interest" description="Disordered" evidence="1">
    <location>
        <begin position="1"/>
        <end position="38"/>
    </location>
</feature>